<feature type="compositionally biased region" description="Polar residues" evidence="1">
    <location>
        <begin position="262"/>
        <end position="273"/>
    </location>
</feature>
<comment type="caution">
    <text evidence="2">The sequence shown here is derived from an EMBL/GenBank/DDBJ whole genome shotgun (WGS) entry which is preliminary data.</text>
</comment>
<dbReference type="AlphaFoldDB" id="A0ABD3MB13"/>
<feature type="region of interest" description="Disordered" evidence="1">
    <location>
        <begin position="388"/>
        <end position="434"/>
    </location>
</feature>
<feature type="compositionally biased region" description="Basic residues" evidence="1">
    <location>
        <begin position="402"/>
        <end position="425"/>
    </location>
</feature>
<feature type="region of interest" description="Disordered" evidence="1">
    <location>
        <begin position="502"/>
        <end position="524"/>
    </location>
</feature>
<organism evidence="2 3">
    <name type="scientific">Discostella pseudostelligera</name>
    <dbReference type="NCBI Taxonomy" id="259834"/>
    <lineage>
        <taxon>Eukaryota</taxon>
        <taxon>Sar</taxon>
        <taxon>Stramenopiles</taxon>
        <taxon>Ochrophyta</taxon>
        <taxon>Bacillariophyta</taxon>
        <taxon>Coscinodiscophyceae</taxon>
        <taxon>Thalassiosirophycidae</taxon>
        <taxon>Stephanodiscales</taxon>
        <taxon>Stephanodiscaceae</taxon>
        <taxon>Discostella</taxon>
    </lineage>
</organism>
<sequence length="719" mass="76876">MKVGVDRHECDSADDDIDYAKWSFIDTSTTTTTTTQHHLPSSQIKMASANRIRERYLHQLGLQRGGGGAPAAQQQQHVVVISGLPSLPEDRATTNSYHDQQHVLESHDFSIVSRLSHHTHENTSGASSIVDGEEELGGGGEENSWNGQQQQQQRTSSKTLYLPSISPNRLTSMALPCPMALKNVSLPPAKPTPSPNALSSLSHWRNNSTSLSKSASVLLDSAEYDSVCSVGTCTTAESSLMLAKDWGAYPPQQPPSIAPTLPSANSSLQGEGSHSPVSFTPGVYFQPNTTTTTTMGRIGSSSSFCTTQGQQLLLSQHSRLGGVGAAGSHCPTTSSLAHALHRFNIDSDCEASLASNSIVEDYAAMDYEDHTHEDDTASRSSISSYISAGTSTTGGGGSIKSQHSHSKKSKSKKVHHHHHHHHQSSSRHASNSSCTMDRALAHERILKVRNEHSKNMRANLAHSHRNMTGATAGNLSLVMAQGAAAGTTSGVGGDNIPLVHHVHGSDRTRPNHPPPTSSASTLDRDDKVCYDLGRTPTASNCRSELHKLKELGLVMINGVECTSSGVESSSLLLPMGVHISQDRSFYPYPPTKGIPMVGPPHHRQQPLQSPAVGPSWTGVAARPLQVHPELVLRAPTPPPKLGWMTFPQQGGSSGPEEVVSSTTVLEQVKSRIDEDATNDDSASLQHTNHSIEDVMEVAMTLSNLGGGGVRNNGPIPRFR</sequence>
<dbReference type="EMBL" id="JALLBG020000168">
    <property type="protein sequence ID" value="KAL3760978.1"/>
    <property type="molecule type" value="Genomic_DNA"/>
</dbReference>
<proteinExistence type="predicted"/>
<gene>
    <name evidence="2" type="ORF">ACHAWU_009657</name>
</gene>
<evidence type="ECO:0000313" key="3">
    <source>
        <dbReference type="Proteomes" id="UP001530293"/>
    </source>
</evidence>
<feature type="region of interest" description="Disordered" evidence="1">
    <location>
        <begin position="251"/>
        <end position="273"/>
    </location>
</feature>
<protein>
    <submittedName>
        <fullName evidence="2">Uncharacterized protein</fullName>
    </submittedName>
</protein>
<name>A0ABD3MB13_9STRA</name>
<accession>A0ABD3MB13</accession>
<reference evidence="2 3" key="1">
    <citation type="submission" date="2024-10" db="EMBL/GenBank/DDBJ databases">
        <title>Updated reference genomes for cyclostephanoid diatoms.</title>
        <authorList>
            <person name="Roberts W.R."/>
            <person name="Alverson A.J."/>
        </authorList>
    </citation>
    <scope>NUCLEOTIDE SEQUENCE [LARGE SCALE GENOMIC DNA]</scope>
    <source>
        <strain evidence="2 3">AJA232-27</strain>
    </source>
</reference>
<keyword evidence="3" id="KW-1185">Reference proteome</keyword>
<dbReference type="Proteomes" id="UP001530293">
    <property type="component" value="Unassembled WGS sequence"/>
</dbReference>
<evidence type="ECO:0000313" key="2">
    <source>
        <dbReference type="EMBL" id="KAL3760978.1"/>
    </source>
</evidence>
<feature type="region of interest" description="Disordered" evidence="1">
    <location>
        <begin position="117"/>
        <end position="161"/>
    </location>
</feature>
<evidence type="ECO:0000256" key="1">
    <source>
        <dbReference type="SAM" id="MobiDB-lite"/>
    </source>
</evidence>
<feature type="compositionally biased region" description="Low complexity" evidence="1">
    <location>
        <begin position="142"/>
        <end position="153"/>
    </location>
</feature>